<comment type="caution">
    <text evidence="9">The sequence shown here is derived from an EMBL/GenBank/DDBJ whole genome shotgun (WGS) entry which is preliminary data.</text>
</comment>
<dbReference type="Proteomes" id="UP000320806">
    <property type="component" value="Unassembled WGS sequence"/>
</dbReference>
<evidence type="ECO:0000256" key="6">
    <source>
        <dbReference type="ARBA" id="ARBA00023136"/>
    </source>
</evidence>
<comment type="subcellular location">
    <subcellularLocation>
        <location evidence="1">Cell membrane</location>
        <topology evidence="1">Multi-pass membrane protein</topology>
    </subcellularLocation>
</comment>
<feature type="transmembrane region" description="Helical" evidence="7">
    <location>
        <begin position="146"/>
        <end position="169"/>
    </location>
</feature>
<dbReference type="AlphaFoldDB" id="A0A542ED26"/>
<evidence type="ECO:0000256" key="2">
    <source>
        <dbReference type="ARBA" id="ARBA00022448"/>
    </source>
</evidence>
<dbReference type="PANTHER" id="PTHR23517">
    <property type="entry name" value="RESISTANCE PROTEIN MDTM, PUTATIVE-RELATED-RELATED"/>
    <property type="match status" value="1"/>
</dbReference>
<evidence type="ECO:0000259" key="8">
    <source>
        <dbReference type="PROSITE" id="PS50850"/>
    </source>
</evidence>
<dbReference type="InterPro" id="IPR020846">
    <property type="entry name" value="MFS_dom"/>
</dbReference>
<dbReference type="InterPro" id="IPR011701">
    <property type="entry name" value="MFS"/>
</dbReference>
<name>A0A542ED26_9MICO</name>
<dbReference type="Gene3D" id="1.20.1250.20">
    <property type="entry name" value="MFS general substrate transporter like domains"/>
    <property type="match status" value="1"/>
</dbReference>
<feature type="transmembrane region" description="Helical" evidence="7">
    <location>
        <begin position="230"/>
        <end position="252"/>
    </location>
</feature>
<evidence type="ECO:0000256" key="7">
    <source>
        <dbReference type="SAM" id="Phobius"/>
    </source>
</evidence>
<keyword evidence="3" id="KW-1003">Cell membrane</keyword>
<dbReference type="EMBL" id="VFMO01000001">
    <property type="protein sequence ID" value="TQJ13233.1"/>
    <property type="molecule type" value="Genomic_DNA"/>
</dbReference>
<keyword evidence="5 7" id="KW-1133">Transmembrane helix</keyword>
<evidence type="ECO:0000313" key="10">
    <source>
        <dbReference type="Proteomes" id="UP000320806"/>
    </source>
</evidence>
<evidence type="ECO:0000256" key="4">
    <source>
        <dbReference type="ARBA" id="ARBA00022692"/>
    </source>
</evidence>
<evidence type="ECO:0000313" key="9">
    <source>
        <dbReference type="EMBL" id="TQJ13233.1"/>
    </source>
</evidence>
<dbReference type="GO" id="GO:0022857">
    <property type="term" value="F:transmembrane transporter activity"/>
    <property type="evidence" value="ECO:0007669"/>
    <property type="project" value="InterPro"/>
</dbReference>
<dbReference type="PANTHER" id="PTHR23517:SF2">
    <property type="entry name" value="MULTIDRUG RESISTANCE PROTEIN MDTH"/>
    <property type="match status" value="1"/>
</dbReference>
<dbReference type="OrthoDB" id="5379144at2"/>
<organism evidence="9 10">
    <name type="scientific">Yimella lutea</name>
    <dbReference type="NCBI Taxonomy" id="587872"/>
    <lineage>
        <taxon>Bacteria</taxon>
        <taxon>Bacillati</taxon>
        <taxon>Actinomycetota</taxon>
        <taxon>Actinomycetes</taxon>
        <taxon>Micrococcales</taxon>
        <taxon>Dermacoccaceae</taxon>
        <taxon>Yimella</taxon>
    </lineage>
</organism>
<dbReference type="SUPFAM" id="SSF103473">
    <property type="entry name" value="MFS general substrate transporter"/>
    <property type="match status" value="1"/>
</dbReference>
<evidence type="ECO:0000256" key="5">
    <source>
        <dbReference type="ARBA" id="ARBA00022989"/>
    </source>
</evidence>
<reference evidence="9 10" key="1">
    <citation type="submission" date="2019-06" db="EMBL/GenBank/DDBJ databases">
        <title>Sequencing the genomes of 1000 actinobacteria strains.</title>
        <authorList>
            <person name="Klenk H.-P."/>
        </authorList>
    </citation>
    <scope>NUCLEOTIDE SEQUENCE [LARGE SCALE GENOMIC DNA]</scope>
    <source>
        <strain evidence="9 10">DSM 19828</strain>
    </source>
</reference>
<dbReference type="InterPro" id="IPR050171">
    <property type="entry name" value="MFS_Transporters"/>
</dbReference>
<protein>
    <submittedName>
        <fullName evidence="9">Putative MFS family arabinose efflux permease</fullName>
    </submittedName>
</protein>
<feature type="transmembrane region" description="Helical" evidence="7">
    <location>
        <begin position="25"/>
        <end position="48"/>
    </location>
</feature>
<keyword evidence="10" id="KW-1185">Reference proteome</keyword>
<evidence type="ECO:0000256" key="3">
    <source>
        <dbReference type="ARBA" id="ARBA00022475"/>
    </source>
</evidence>
<feature type="transmembrane region" description="Helical" evidence="7">
    <location>
        <begin position="360"/>
        <end position="383"/>
    </location>
</feature>
<keyword evidence="4 7" id="KW-0812">Transmembrane</keyword>
<evidence type="ECO:0000256" key="1">
    <source>
        <dbReference type="ARBA" id="ARBA00004651"/>
    </source>
</evidence>
<feature type="domain" description="Major facilitator superfamily (MFS) profile" evidence="8">
    <location>
        <begin position="228"/>
        <end position="438"/>
    </location>
</feature>
<keyword evidence="6 7" id="KW-0472">Membrane</keyword>
<dbReference type="GO" id="GO:0005886">
    <property type="term" value="C:plasma membrane"/>
    <property type="evidence" value="ECO:0007669"/>
    <property type="project" value="UniProtKB-SubCell"/>
</dbReference>
<feature type="transmembrane region" description="Helical" evidence="7">
    <location>
        <begin position="264"/>
        <end position="283"/>
    </location>
</feature>
<feature type="transmembrane region" description="Helical" evidence="7">
    <location>
        <begin position="112"/>
        <end position="134"/>
    </location>
</feature>
<keyword evidence="2" id="KW-0813">Transport</keyword>
<proteinExistence type="predicted"/>
<feature type="transmembrane region" description="Helical" evidence="7">
    <location>
        <begin position="321"/>
        <end position="340"/>
    </location>
</feature>
<feature type="transmembrane region" description="Helical" evidence="7">
    <location>
        <begin position="389"/>
        <end position="409"/>
    </location>
</feature>
<dbReference type="InterPro" id="IPR036259">
    <property type="entry name" value="MFS_trans_sf"/>
</dbReference>
<feature type="transmembrane region" description="Helical" evidence="7">
    <location>
        <begin position="84"/>
        <end position="106"/>
    </location>
</feature>
<sequence>MSSTVNTGHTDLRAFWRDLPREGKWLLSTTAIQLLGRGLTLPFTIIYLHEIKGVSLDLAGTLMAWIAVIGVVATGPGGWATDRFGARVVSVFGSACNMAGLFVLAFAHTVPFFFLAMSLIGISGITWPAFNSLIAAIVSGPARQTYFGISFALVNLGIGVGGLISGAFIDVHRPSTFTTIYVLDALAMLIPIGLLLGPLRHVRTQVEPTQQAAGARTSYLSIVRTPAMKWLLLLTFLGSFVGYGQIEAGFSAYSREIGEVSTRVIGWAFAVNTVVIVVAQMLVLRRIAGHRRTRVLLVMAVVWACAWTLLGSSGLLPASAYAVFAVIAFHFVFGFGETLLQPTIPAITNDLAPDHLRGRFNAISSGAFQAGAVAGPVAAGFLLRHHWNLQYIVVLLVGCAAMAWSALALERRISLQVNGIVPPIKDPGVVGDGAVHSV</sequence>
<accession>A0A542ED26</accession>
<feature type="transmembrane region" description="Helical" evidence="7">
    <location>
        <begin position="175"/>
        <end position="196"/>
    </location>
</feature>
<dbReference type="PROSITE" id="PS50850">
    <property type="entry name" value="MFS"/>
    <property type="match status" value="1"/>
</dbReference>
<feature type="transmembrane region" description="Helical" evidence="7">
    <location>
        <begin position="295"/>
        <end position="315"/>
    </location>
</feature>
<dbReference type="Pfam" id="PF07690">
    <property type="entry name" value="MFS_1"/>
    <property type="match status" value="1"/>
</dbReference>
<dbReference type="RefSeq" id="WP_141927423.1">
    <property type="nucleotide sequence ID" value="NZ_BAABCI010000015.1"/>
</dbReference>
<gene>
    <name evidence="9" type="ORF">FB459_0634</name>
</gene>